<organism evidence="1 2">
    <name type="scientific">Elysia crispata</name>
    <name type="common">lettuce slug</name>
    <dbReference type="NCBI Taxonomy" id="231223"/>
    <lineage>
        <taxon>Eukaryota</taxon>
        <taxon>Metazoa</taxon>
        <taxon>Spiralia</taxon>
        <taxon>Lophotrochozoa</taxon>
        <taxon>Mollusca</taxon>
        <taxon>Gastropoda</taxon>
        <taxon>Heterobranchia</taxon>
        <taxon>Euthyneura</taxon>
        <taxon>Panpulmonata</taxon>
        <taxon>Sacoglossa</taxon>
        <taxon>Placobranchoidea</taxon>
        <taxon>Plakobranchidae</taxon>
        <taxon>Elysia</taxon>
    </lineage>
</organism>
<sequence>MHIKSLTCALHILMTPHSLKQRKPIQILIQALTFDAWCALQKEKSPQFLFWTTCLDLQLLVFSFVRAIRTANFELYLTKVMNKNNAVLKDDGGIIGLTQDSDALVKNGQYLDQKQCV</sequence>
<dbReference type="PANTHER" id="PTHR47018">
    <property type="entry name" value="CXC DOMAIN-CONTAINING PROTEIN-RELATED"/>
    <property type="match status" value="1"/>
</dbReference>
<accession>A0AAE1DP91</accession>
<dbReference type="PANTHER" id="PTHR47018:SF4">
    <property type="match status" value="1"/>
</dbReference>
<dbReference type="AlphaFoldDB" id="A0AAE1DP91"/>
<name>A0AAE1DP91_9GAST</name>
<evidence type="ECO:0000313" key="2">
    <source>
        <dbReference type="Proteomes" id="UP001283361"/>
    </source>
</evidence>
<reference evidence="1" key="1">
    <citation type="journal article" date="2023" name="G3 (Bethesda)">
        <title>A reference genome for the long-term kleptoplast-retaining sea slug Elysia crispata morphotype clarki.</title>
        <authorList>
            <person name="Eastman K.E."/>
            <person name="Pendleton A.L."/>
            <person name="Shaikh M.A."/>
            <person name="Suttiyut T."/>
            <person name="Ogas R."/>
            <person name="Tomko P."/>
            <person name="Gavelis G."/>
            <person name="Widhalm J.R."/>
            <person name="Wisecaver J.H."/>
        </authorList>
    </citation>
    <scope>NUCLEOTIDE SEQUENCE</scope>
    <source>
        <strain evidence="1">ECLA1</strain>
    </source>
</reference>
<comment type="caution">
    <text evidence="1">The sequence shown here is derived from an EMBL/GenBank/DDBJ whole genome shotgun (WGS) entry which is preliminary data.</text>
</comment>
<dbReference type="Proteomes" id="UP001283361">
    <property type="component" value="Unassembled WGS sequence"/>
</dbReference>
<keyword evidence="2" id="KW-1185">Reference proteome</keyword>
<evidence type="ECO:0000313" key="1">
    <source>
        <dbReference type="EMBL" id="KAK3776698.1"/>
    </source>
</evidence>
<proteinExistence type="predicted"/>
<dbReference type="EMBL" id="JAWDGP010003187">
    <property type="protein sequence ID" value="KAK3776698.1"/>
    <property type="molecule type" value="Genomic_DNA"/>
</dbReference>
<gene>
    <name evidence="1" type="ORF">RRG08_035273</name>
</gene>
<protein>
    <submittedName>
        <fullName evidence="1">Uncharacterized protein</fullName>
    </submittedName>
</protein>